<name>A0A1C2I5U4_ACITH</name>
<dbReference type="SMART" id="SM00387">
    <property type="entry name" value="HATPase_c"/>
    <property type="match status" value="1"/>
</dbReference>
<dbReference type="SMART" id="SM00388">
    <property type="entry name" value="HisKA"/>
    <property type="match status" value="1"/>
</dbReference>
<proteinExistence type="predicted"/>
<evidence type="ECO:0000256" key="11">
    <source>
        <dbReference type="SAM" id="Phobius"/>
    </source>
</evidence>
<dbReference type="InterPro" id="IPR050428">
    <property type="entry name" value="TCS_sensor_his_kinase"/>
</dbReference>
<evidence type="ECO:0000256" key="10">
    <source>
        <dbReference type="ARBA" id="ARBA00023136"/>
    </source>
</evidence>
<organism evidence="13 15">
    <name type="scientific">Acidithiobacillus thiooxidans</name>
    <name type="common">Thiobacillus thiooxidans</name>
    <dbReference type="NCBI Taxonomy" id="930"/>
    <lineage>
        <taxon>Bacteria</taxon>
        <taxon>Pseudomonadati</taxon>
        <taxon>Pseudomonadota</taxon>
        <taxon>Acidithiobacillia</taxon>
        <taxon>Acidithiobacillales</taxon>
        <taxon>Acidithiobacillaceae</taxon>
        <taxon>Acidithiobacillus</taxon>
    </lineage>
</organism>
<feature type="domain" description="Histidine kinase" evidence="12">
    <location>
        <begin position="225"/>
        <end position="435"/>
    </location>
</feature>
<keyword evidence="5" id="KW-0808">Transferase</keyword>
<dbReference type="EMBL" id="LWRY01000048">
    <property type="protein sequence ID" value="OCX74101.1"/>
    <property type="molecule type" value="Genomic_DNA"/>
</dbReference>
<keyword evidence="6 11" id="KW-0812">Transmembrane</keyword>
<evidence type="ECO:0000256" key="5">
    <source>
        <dbReference type="ARBA" id="ARBA00022679"/>
    </source>
</evidence>
<dbReference type="PRINTS" id="PR00344">
    <property type="entry name" value="BCTRLSENSOR"/>
</dbReference>
<dbReference type="SUPFAM" id="SSF55874">
    <property type="entry name" value="ATPase domain of HSP90 chaperone/DNA topoisomerase II/histidine kinase"/>
    <property type="match status" value="1"/>
</dbReference>
<dbReference type="AlphaFoldDB" id="A0A1C2I5U4"/>
<evidence type="ECO:0000259" key="12">
    <source>
        <dbReference type="PROSITE" id="PS50109"/>
    </source>
</evidence>
<dbReference type="PANTHER" id="PTHR45436:SF15">
    <property type="entry name" value="SENSOR HISTIDINE KINASE CUSS"/>
    <property type="match status" value="1"/>
</dbReference>
<dbReference type="EMBL" id="LWSA01000170">
    <property type="protein sequence ID" value="OCX71354.1"/>
    <property type="molecule type" value="Genomic_DNA"/>
</dbReference>
<keyword evidence="7 13" id="KW-0418">Kinase</keyword>
<dbReference type="Gene3D" id="1.10.287.130">
    <property type="match status" value="1"/>
</dbReference>
<evidence type="ECO:0000256" key="8">
    <source>
        <dbReference type="ARBA" id="ARBA00022989"/>
    </source>
</evidence>
<dbReference type="RefSeq" id="WP_024894781.1">
    <property type="nucleotide sequence ID" value="NZ_LWRY01000048.1"/>
</dbReference>
<evidence type="ECO:0000256" key="3">
    <source>
        <dbReference type="ARBA" id="ARBA00012438"/>
    </source>
</evidence>
<comment type="caution">
    <text evidence="13">The sequence shown here is derived from an EMBL/GenBank/DDBJ whole genome shotgun (WGS) entry which is preliminary data.</text>
</comment>
<accession>A0A1C2I5U4</accession>
<dbReference type="STRING" id="930.GCA_002079865_00859"/>
<dbReference type="EC" id="2.7.13.3" evidence="3"/>
<evidence type="ECO:0000313" key="14">
    <source>
        <dbReference type="EMBL" id="OCX74101.1"/>
    </source>
</evidence>
<evidence type="ECO:0000256" key="7">
    <source>
        <dbReference type="ARBA" id="ARBA00022777"/>
    </source>
</evidence>
<dbReference type="OrthoDB" id="5297838at2"/>
<evidence type="ECO:0000256" key="4">
    <source>
        <dbReference type="ARBA" id="ARBA00022553"/>
    </source>
</evidence>
<dbReference type="Proteomes" id="UP000095008">
    <property type="component" value="Unassembled WGS sequence"/>
</dbReference>
<comment type="subcellular location">
    <subcellularLocation>
        <location evidence="2">Membrane</location>
        <topology evidence="2">Multi-pass membrane protein</topology>
    </subcellularLocation>
</comment>
<evidence type="ECO:0000256" key="6">
    <source>
        <dbReference type="ARBA" id="ARBA00022692"/>
    </source>
</evidence>
<dbReference type="InterPro" id="IPR036097">
    <property type="entry name" value="HisK_dim/P_sf"/>
</dbReference>
<keyword evidence="9" id="KW-0902">Two-component regulatory system</keyword>
<keyword evidence="10 11" id="KW-0472">Membrane</keyword>
<evidence type="ECO:0000256" key="1">
    <source>
        <dbReference type="ARBA" id="ARBA00000085"/>
    </source>
</evidence>
<dbReference type="PROSITE" id="PS50109">
    <property type="entry name" value="HIS_KIN"/>
    <property type="match status" value="1"/>
</dbReference>
<dbReference type="CDD" id="cd00082">
    <property type="entry name" value="HisKA"/>
    <property type="match status" value="1"/>
</dbReference>
<evidence type="ECO:0000313" key="13">
    <source>
        <dbReference type="EMBL" id="OCX71354.1"/>
    </source>
</evidence>
<reference evidence="13 15" key="1">
    <citation type="journal article" date="2016" name="Int. J. Mol. Sci.">
        <title>Comparative genomics of the extreme acidophile Acidithiobacillus thiooxidans reveals intraspecific divergence and niche adaptation.</title>
        <authorList>
            <person name="Zhang X."/>
            <person name="Feng X."/>
            <person name="Tao J."/>
            <person name="Ma L."/>
            <person name="Xiao Y."/>
            <person name="Liang Y."/>
            <person name="Liu X."/>
            <person name="Yin H."/>
        </authorList>
    </citation>
    <scope>NUCLEOTIDE SEQUENCE [LARGE SCALE GENOMIC DNA]</scope>
    <source>
        <strain evidence="13 15">A02</strain>
        <strain evidence="14">DXS-W</strain>
    </source>
</reference>
<dbReference type="InterPro" id="IPR036890">
    <property type="entry name" value="HATPase_C_sf"/>
</dbReference>
<dbReference type="eggNOG" id="COG2205">
    <property type="taxonomic scope" value="Bacteria"/>
</dbReference>
<dbReference type="Proteomes" id="UP000094893">
    <property type="component" value="Unassembled WGS sequence"/>
</dbReference>
<dbReference type="InterPro" id="IPR005467">
    <property type="entry name" value="His_kinase_dom"/>
</dbReference>
<keyword evidence="8 11" id="KW-1133">Transmembrane helix</keyword>
<dbReference type="Pfam" id="PF02518">
    <property type="entry name" value="HATPase_c"/>
    <property type="match status" value="1"/>
</dbReference>
<feature type="transmembrane region" description="Helical" evidence="11">
    <location>
        <begin position="12"/>
        <end position="33"/>
    </location>
</feature>
<keyword evidence="4" id="KW-0597">Phosphoprotein</keyword>
<dbReference type="SUPFAM" id="SSF47384">
    <property type="entry name" value="Homodimeric domain of signal transducing histidine kinase"/>
    <property type="match status" value="1"/>
</dbReference>
<dbReference type="InterPro" id="IPR003594">
    <property type="entry name" value="HATPase_dom"/>
</dbReference>
<keyword evidence="16" id="KW-1185">Reference proteome</keyword>
<evidence type="ECO:0000313" key="16">
    <source>
        <dbReference type="Proteomes" id="UP000095008"/>
    </source>
</evidence>
<evidence type="ECO:0000313" key="15">
    <source>
        <dbReference type="Proteomes" id="UP000094893"/>
    </source>
</evidence>
<evidence type="ECO:0000256" key="9">
    <source>
        <dbReference type="ARBA" id="ARBA00023012"/>
    </source>
</evidence>
<dbReference type="Pfam" id="PF00512">
    <property type="entry name" value="HisKA"/>
    <property type="match status" value="1"/>
</dbReference>
<dbReference type="InterPro" id="IPR003661">
    <property type="entry name" value="HisK_dim/P_dom"/>
</dbReference>
<dbReference type="Gene3D" id="3.30.565.10">
    <property type="entry name" value="Histidine kinase-like ATPase, C-terminal domain"/>
    <property type="match status" value="1"/>
</dbReference>
<dbReference type="GO" id="GO:0005886">
    <property type="term" value="C:plasma membrane"/>
    <property type="evidence" value="ECO:0007669"/>
    <property type="project" value="TreeGrafter"/>
</dbReference>
<feature type="transmembrane region" description="Helical" evidence="11">
    <location>
        <begin position="144"/>
        <end position="164"/>
    </location>
</feature>
<gene>
    <name evidence="14" type="ORF">A6M23_06955</name>
    <name evidence="13" type="ORF">A6P07_12265</name>
</gene>
<comment type="catalytic activity">
    <reaction evidence="1">
        <text>ATP + protein L-histidine = ADP + protein N-phospho-L-histidine.</text>
        <dbReference type="EC" id="2.7.13.3"/>
    </reaction>
</comment>
<dbReference type="GO" id="GO:0000155">
    <property type="term" value="F:phosphorelay sensor kinase activity"/>
    <property type="evidence" value="ECO:0007669"/>
    <property type="project" value="InterPro"/>
</dbReference>
<dbReference type="PANTHER" id="PTHR45436">
    <property type="entry name" value="SENSOR HISTIDINE KINASE YKOH"/>
    <property type="match status" value="1"/>
</dbReference>
<evidence type="ECO:0000256" key="2">
    <source>
        <dbReference type="ARBA" id="ARBA00004141"/>
    </source>
</evidence>
<dbReference type="InterPro" id="IPR004358">
    <property type="entry name" value="Sig_transdc_His_kin-like_C"/>
</dbReference>
<dbReference type="CDD" id="cd00075">
    <property type="entry name" value="HATPase"/>
    <property type="match status" value="1"/>
</dbReference>
<sequence length="435" mass="48322">MKKSLQRQLSIGLSIAIICTGLLAALAAFFLSLNEAQEYQDASLQQIAALVPPRVWQNAYRYDQRHVDIDPDARIVVEPLCLSNCGKLDRPLQLPTQLSQGFHTVAVKDQDWRVFVRRLGPDKALAVAQSTDLRSDAAFASARLTLLPLLILIPLLVIFARIIVRRSLAPIHALAEAVDQQNADRPTPLSVEQVPEEIVPFIQSLNRLLERIRQLLDKERRFIADAAHELRTPLTALSLQVQNLQRADSLEESRKRLLPLQDGLERARHLLDQLLGFARQQSGVSTMEPVDLTAVARQVVEDLYPLAELKKIDFGMDAEQALRVQGSFAAFYSLLRNAVDNALRYSPDHSEVTVRVRSEGNDVLLEVLDSGPGIPPEALERVFDPFYRLPGSAGDGSGLGLSIVRSIAEQMGGQIILQARTDHAGLHFIYRQKAG</sequence>
<protein>
    <recommendedName>
        <fullName evidence="3">histidine kinase</fullName>
        <ecNumber evidence="3">2.7.13.3</ecNumber>
    </recommendedName>
</protein>